<dbReference type="InterPro" id="IPR058907">
    <property type="entry name" value="P29_N"/>
</dbReference>
<proteinExistence type="predicted"/>
<dbReference type="Proteomes" id="UP001337305">
    <property type="component" value="Unassembled WGS sequence"/>
</dbReference>
<dbReference type="InterPro" id="IPR058908">
    <property type="entry name" value="P29_C"/>
</dbReference>
<evidence type="ECO:0000313" key="3">
    <source>
        <dbReference type="EMBL" id="MEF3834971.1"/>
    </source>
</evidence>
<organism evidence="3 4">
    <name type="scientific">Flavivirga spongiicola</name>
    <dbReference type="NCBI Taxonomy" id="421621"/>
    <lineage>
        <taxon>Bacteria</taxon>
        <taxon>Pseudomonadati</taxon>
        <taxon>Bacteroidota</taxon>
        <taxon>Flavobacteriia</taxon>
        <taxon>Flavobacteriales</taxon>
        <taxon>Flavobacteriaceae</taxon>
        <taxon>Flavivirga</taxon>
    </lineage>
</organism>
<gene>
    <name evidence="3" type="ORF">N1F79_17700</name>
</gene>
<dbReference type="InterPro" id="IPR008928">
    <property type="entry name" value="6-hairpin_glycosidase_sf"/>
</dbReference>
<evidence type="ECO:0000259" key="1">
    <source>
        <dbReference type="Pfam" id="PF25840"/>
    </source>
</evidence>
<dbReference type="EMBL" id="JAODOP010000004">
    <property type="protein sequence ID" value="MEF3834971.1"/>
    <property type="molecule type" value="Genomic_DNA"/>
</dbReference>
<dbReference type="SUPFAM" id="SSF48208">
    <property type="entry name" value="Six-hairpin glycosidases"/>
    <property type="match status" value="1"/>
</dbReference>
<feature type="domain" description="Broad-specificity ulvan lyase C-terminal" evidence="2">
    <location>
        <begin position="405"/>
        <end position="629"/>
    </location>
</feature>
<protein>
    <submittedName>
        <fullName evidence="3">Uncharacterized protein</fullName>
    </submittedName>
</protein>
<feature type="domain" description="Broad-specificity ulvan lyase N-terminal" evidence="1">
    <location>
        <begin position="48"/>
        <end position="399"/>
    </location>
</feature>
<comment type="caution">
    <text evidence="3">The sequence shown here is derived from an EMBL/GenBank/DDBJ whole genome shotgun (WGS) entry which is preliminary data.</text>
</comment>
<dbReference type="RefSeq" id="WP_303307274.1">
    <property type="nucleotide sequence ID" value="NZ_JAODOP010000004.1"/>
</dbReference>
<dbReference type="Gene3D" id="1.50.10.20">
    <property type="match status" value="1"/>
</dbReference>
<keyword evidence="4" id="KW-1185">Reference proteome</keyword>
<name>A0ABU7XX47_9FLAO</name>
<dbReference type="Pfam" id="PF25841">
    <property type="entry name" value="Ulvan_lyase_C"/>
    <property type="match status" value="1"/>
</dbReference>
<reference evidence="3 4" key="1">
    <citation type="submission" date="2022-09" db="EMBL/GenBank/DDBJ databases">
        <title>Genome sequencing of Flavivirga sp. MEBiC05379.</title>
        <authorList>
            <person name="Oh H.-M."/>
            <person name="Kwon K.K."/>
            <person name="Park M.J."/>
            <person name="Yang S.-H."/>
        </authorList>
    </citation>
    <scope>NUCLEOTIDE SEQUENCE [LARGE SCALE GENOMIC DNA]</scope>
    <source>
        <strain evidence="3 4">MEBiC05379</strain>
    </source>
</reference>
<sequence length="637" mass="71630">MENKRREFLRTAGMGGLLFMSLPSMGPYNSGIVTFNDDLLLKTSSELLKQWGDTLLKYQINNKNLEVLYGGLMCPACARIHGRCPEAIYPLMYLASDTGEKVYLESAMALYEWMEKNVSQPDGSWVNDVNVSNWVGTTVFMAIALGEALMNHGELLGETVKQQWLQRLKKAADFINSNFHIGYSNINYPISAAYALSLSGDLYNNEAYKEHSKKLAHQALDYITPKNNLLLGERGKGNDQASSKGCYPVDLGYNVEESLPMLVMYGLRTKDTLVLDAVNKLLAAHMEFMLPDGAWDNSWGTRSFKWSYWGSRTSDGCQTAYGLLADKDPRFYKTALQNTQLLKACTHDGILYGGPHYKTHGVSPCIHHTFCHAKALATILDKGLPVKYDNIPDNMKLPRENPYGVKEMSDIGTWLISGEHWKATITGYDKEYSFKNGHPTGGALSMLWHKKMGPVLASSMNKYRLFETPNMQHNYDPNSTSLTARFQTVDGEFMNISDLKSNIEYRESEEKIEFTIESKLVDENQKSPESGEINAKLQYTFSEHSVKISAQHDSINEDKVHFVIPIISSSKEPFQQTSRTLLTVQKEGTALLIKTNKPIKILPTLKEKGRIFNHVPGMEAIPLVLKGNHVVVELQEN</sequence>
<accession>A0ABU7XX47</accession>
<evidence type="ECO:0000259" key="2">
    <source>
        <dbReference type="Pfam" id="PF25841"/>
    </source>
</evidence>
<dbReference type="Pfam" id="PF25840">
    <property type="entry name" value="Ulvan_lyase_N"/>
    <property type="match status" value="1"/>
</dbReference>
<evidence type="ECO:0000313" key="4">
    <source>
        <dbReference type="Proteomes" id="UP001337305"/>
    </source>
</evidence>